<dbReference type="PANTHER" id="PTHR12196:SF2">
    <property type="entry name" value="DIPHTHINE--AMMONIA LIGASE"/>
    <property type="match status" value="1"/>
</dbReference>
<organism evidence="2 3">
    <name type="scientific">Gracilimonas mengyeensis</name>
    <dbReference type="NCBI Taxonomy" id="1302730"/>
    <lineage>
        <taxon>Bacteria</taxon>
        <taxon>Pseudomonadati</taxon>
        <taxon>Balneolota</taxon>
        <taxon>Balneolia</taxon>
        <taxon>Balneolales</taxon>
        <taxon>Balneolaceae</taxon>
        <taxon>Gracilimonas</taxon>
    </lineage>
</organism>
<dbReference type="InterPro" id="IPR014729">
    <property type="entry name" value="Rossmann-like_a/b/a_fold"/>
</dbReference>
<sequence>MNPQKSVFNWSGGKDSSIALYHALRNGDYAIEQLLSTLNQSTDRLSMHRVRRALIQQQAQSIGIPLEMVDLPAEPSMKAYNESMGEVMQALKSDGFTHSIFGDIFLEDLRQYREQQSQKLGFEAVFPIWKRDTEELMQEFLDLDFKAITICVKAELLGKEFVGRVIDEAFVDDLPEAVDPCGENGEFHTFVYDGPMFDRPIPFEIGEKVYREYEAPSSEKDECELSNETDPDKIGFWFCDLVPEK</sequence>
<dbReference type="Gene3D" id="3.90.1490.10">
    <property type="entry name" value="putative n-type atp pyrophosphatase, domain 2"/>
    <property type="match status" value="1"/>
</dbReference>
<dbReference type="EMBL" id="FXTP01000001">
    <property type="protein sequence ID" value="SMO36702.1"/>
    <property type="molecule type" value="Genomic_DNA"/>
</dbReference>
<dbReference type="RefSeq" id="WP_142452808.1">
    <property type="nucleotide sequence ID" value="NZ_FXTP01000001.1"/>
</dbReference>
<feature type="domain" description="Diphthamide synthase" evidence="1">
    <location>
        <begin position="5"/>
        <end position="204"/>
    </location>
</feature>
<name>A0A521APH4_9BACT</name>
<keyword evidence="3" id="KW-1185">Reference proteome</keyword>
<dbReference type="GO" id="GO:0017178">
    <property type="term" value="F:diphthine-ammonia ligase activity"/>
    <property type="evidence" value="ECO:0007669"/>
    <property type="project" value="TreeGrafter"/>
</dbReference>
<dbReference type="Proteomes" id="UP000317557">
    <property type="component" value="Unassembled WGS sequence"/>
</dbReference>
<reference evidence="2 3" key="1">
    <citation type="submission" date="2017-05" db="EMBL/GenBank/DDBJ databases">
        <authorList>
            <person name="Varghese N."/>
            <person name="Submissions S."/>
        </authorList>
    </citation>
    <scope>NUCLEOTIDE SEQUENCE [LARGE SCALE GENOMIC DNA]</scope>
    <source>
        <strain evidence="2 3">DSM 21985</strain>
    </source>
</reference>
<dbReference type="SUPFAM" id="SSF52402">
    <property type="entry name" value="Adenine nucleotide alpha hydrolases-like"/>
    <property type="match status" value="1"/>
</dbReference>
<protein>
    <submittedName>
        <fullName evidence="2">MJ0570-related uncharacterized domain-containing protein</fullName>
    </submittedName>
</protein>
<dbReference type="CDD" id="cd01994">
    <property type="entry name" value="AANH_PF0828-like"/>
    <property type="match status" value="1"/>
</dbReference>
<dbReference type="AlphaFoldDB" id="A0A521APH4"/>
<evidence type="ECO:0000313" key="3">
    <source>
        <dbReference type="Proteomes" id="UP000317557"/>
    </source>
</evidence>
<dbReference type="NCBIfam" id="TIGR00290">
    <property type="entry name" value="MJ0570_dom"/>
    <property type="match status" value="1"/>
</dbReference>
<dbReference type="InterPro" id="IPR002761">
    <property type="entry name" value="Diphthami_syn_dom"/>
</dbReference>
<gene>
    <name evidence="2" type="ORF">SAMN06265219_101297</name>
</gene>
<accession>A0A521APH4</accession>
<dbReference type="Gene3D" id="3.40.50.620">
    <property type="entry name" value="HUPs"/>
    <property type="match status" value="1"/>
</dbReference>
<dbReference type="InterPro" id="IPR030662">
    <property type="entry name" value="DPH6/MJ0570"/>
</dbReference>
<dbReference type="Pfam" id="PF01902">
    <property type="entry name" value="Diphthami_syn_2"/>
    <property type="match status" value="1"/>
</dbReference>
<dbReference type="OrthoDB" id="3572539at2"/>
<evidence type="ECO:0000259" key="1">
    <source>
        <dbReference type="Pfam" id="PF01902"/>
    </source>
</evidence>
<dbReference type="PANTHER" id="PTHR12196">
    <property type="entry name" value="DOMAIN OF UNKNOWN FUNCTION 71 DUF71 -CONTAINING PROTEIN"/>
    <property type="match status" value="1"/>
</dbReference>
<evidence type="ECO:0000313" key="2">
    <source>
        <dbReference type="EMBL" id="SMO36702.1"/>
    </source>
</evidence>
<proteinExistence type="predicted"/>
<dbReference type="PIRSF" id="PIRSF039123">
    <property type="entry name" value="Diphthamide_synthase"/>
    <property type="match status" value="1"/>
</dbReference>
<dbReference type="GO" id="GO:0017183">
    <property type="term" value="P:protein histidyl modification to diphthamide"/>
    <property type="evidence" value="ECO:0007669"/>
    <property type="project" value="TreeGrafter"/>
</dbReference>